<feature type="domain" description="YutG/PgpA" evidence="2">
    <location>
        <begin position="31"/>
        <end position="168"/>
    </location>
</feature>
<keyword evidence="1" id="KW-1133">Transmembrane helix</keyword>
<organism evidence="3 4">
    <name type="scientific">Thalassoglobus neptunius</name>
    <dbReference type="NCBI Taxonomy" id="1938619"/>
    <lineage>
        <taxon>Bacteria</taxon>
        <taxon>Pseudomonadati</taxon>
        <taxon>Planctomycetota</taxon>
        <taxon>Planctomycetia</taxon>
        <taxon>Planctomycetales</taxon>
        <taxon>Planctomycetaceae</taxon>
        <taxon>Thalassoglobus</taxon>
    </lineage>
</organism>
<proteinExistence type="predicted"/>
<feature type="transmembrane region" description="Helical" evidence="1">
    <location>
        <begin position="67"/>
        <end position="88"/>
    </location>
</feature>
<dbReference type="SUPFAM" id="SSF101307">
    <property type="entry name" value="YutG-like"/>
    <property type="match status" value="1"/>
</dbReference>
<reference evidence="3 4" key="1">
    <citation type="submission" date="2019-02" db="EMBL/GenBank/DDBJ databases">
        <title>Deep-cultivation of Planctomycetes and their phenomic and genomic characterization uncovers novel biology.</title>
        <authorList>
            <person name="Wiegand S."/>
            <person name="Jogler M."/>
            <person name="Boedeker C."/>
            <person name="Pinto D."/>
            <person name="Vollmers J."/>
            <person name="Rivas-Marin E."/>
            <person name="Kohn T."/>
            <person name="Peeters S.H."/>
            <person name="Heuer A."/>
            <person name="Rast P."/>
            <person name="Oberbeckmann S."/>
            <person name="Bunk B."/>
            <person name="Jeske O."/>
            <person name="Meyerdierks A."/>
            <person name="Storesund J.E."/>
            <person name="Kallscheuer N."/>
            <person name="Luecker S."/>
            <person name="Lage O.M."/>
            <person name="Pohl T."/>
            <person name="Merkel B.J."/>
            <person name="Hornburger P."/>
            <person name="Mueller R.-W."/>
            <person name="Bruemmer F."/>
            <person name="Labrenz M."/>
            <person name="Spormann A.M."/>
            <person name="Op Den Camp H."/>
            <person name="Overmann J."/>
            <person name="Amann R."/>
            <person name="Jetten M.S.M."/>
            <person name="Mascher T."/>
            <person name="Medema M.H."/>
            <person name="Devos D.P."/>
            <person name="Kaster A.-K."/>
            <person name="Ovreas L."/>
            <person name="Rohde M."/>
            <person name="Galperin M.Y."/>
            <person name="Jogler C."/>
        </authorList>
    </citation>
    <scope>NUCLEOTIDE SEQUENCE [LARGE SCALE GENOMIC DNA]</scope>
    <source>
        <strain evidence="3 4">KOR42</strain>
    </source>
</reference>
<protein>
    <submittedName>
        <fullName evidence="3">Phosphatidylglycerophosphatase A</fullName>
        <ecNumber evidence="3">3.1.3.27</ecNumber>
    </submittedName>
</protein>
<dbReference type="GO" id="GO:0008962">
    <property type="term" value="F:phosphatidylglycerophosphatase activity"/>
    <property type="evidence" value="ECO:0007669"/>
    <property type="project" value="UniProtKB-EC"/>
</dbReference>
<evidence type="ECO:0000259" key="2">
    <source>
        <dbReference type="Pfam" id="PF04608"/>
    </source>
</evidence>
<keyword evidence="4" id="KW-1185">Reference proteome</keyword>
<name>A0A5C5XAW0_9PLAN</name>
<dbReference type="GO" id="GO:0006629">
    <property type="term" value="P:lipid metabolic process"/>
    <property type="evidence" value="ECO:0007669"/>
    <property type="project" value="InterPro"/>
</dbReference>
<dbReference type="InterPro" id="IPR036681">
    <property type="entry name" value="PgpA-like_sf"/>
</dbReference>
<evidence type="ECO:0000256" key="1">
    <source>
        <dbReference type="SAM" id="Phobius"/>
    </source>
</evidence>
<accession>A0A5C5XAW0</accession>
<keyword evidence="1" id="KW-0812">Transmembrane</keyword>
<keyword evidence="1" id="KW-0472">Membrane</keyword>
<feature type="transmembrane region" description="Helical" evidence="1">
    <location>
        <begin position="156"/>
        <end position="179"/>
    </location>
</feature>
<sequence>MNDNNSGESVSHRPQSTRKDKSFLEQVLFLLSIGLGVGAVPIAPGTVGSLLGPFLVWGLQSISESPLFMIGAGVVMILIGLPICAAGIRHYGFKDPKHVVFDEIAAFPFVFAFVPLNWKTAVLGFVMFRAFDIVKPWPIGVFERLPGEWGVMLDDIVAGIIAGILLTLCWNASGPLAFLH</sequence>
<dbReference type="PANTHER" id="PTHR36305:SF1">
    <property type="entry name" value="PHOSPHATIDYLGLYCEROPHOSPHATASE A"/>
    <property type="match status" value="1"/>
</dbReference>
<dbReference type="Pfam" id="PF04608">
    <property type="entry name" value="PgpA"/>
    <property type="match status" value="1"/>
</dbReference>
<gene>
    <name evidence="3" type="primary">pgpA</name>
    <name evidence="3" type="ORF">KOR42_24110</name>
</gene>
<dbReference type="EMBL" id="SIHI01000001">
    <property type="protein sequence ID" value="TWT59022.1"/>
    <property type="molecule type" value="Genomic_DNA"/>
</dbReference>
<dbReference type="CDD" id="cd06971">
    <property type="entry name" value="PgpA"/>
    <property type="match status" value="1"/>
</dbReference>
<dbReference type="AlphaFoldDB" id="A0A5C5XAW0"/>
<dbReference type="PIRSF" id="PIRSF006162">
    <property type="entry name" value="PgpA"/>
    <property type="match status" value="1"/>
</dbReference>
<dbReference type="RefSeq" id="WP_146509802.1">
    <property type="nucleotide sequence ID" value="NZ_SIHI01000001.1"/>
</dbReference>
<keyword evidence="3" id="KW-0378">Hydrolase</keyword>
<dbReference type="Proteomes" id="UP000317243">
    <property type="component" value="Unassembled WGS sequence"/>
</dbReference>
<feature type="transmembrane region" description="Helical" evidence="1">
    <location>
        <begin position="27"/>
        <end position="47"/>
    </location>
</feature>
<evidence type="ECO:0000313" key="4">
    <source>
        <dbReference type="Proteomes" id="UP000317243"/>
    </source>
</evidence>
<dbReference type="PANTHER" id="PTHR36305">
    <property type="entry name" value="PHOSPHATIDYLGLYCEROPHOSPHATASE A"/>
    <property type="match status" value="1"/>
</dbReference>
<comment type="caution">
    <text evidence="3">The sequence shown here is derived from an EMBL/GenBank/DDBJ whole genome shotgun (WGS) entry which is preliminary data.</text>
</comment>
<dbReference type="InterPro" id="IPR026037">
    <property type="entry name" value="PgpA"/>
</dbReference>
<dbReference type="EC" id="3.1.3.27" evidence="3"/>
<dbReference type="InterPro" id="IPR007686">
    <property type="entry name" value="YutG/PgpA"/>
</dbReference>
<dbReference type="OrthoDB" id="9804091at2"/>
<evidence type="ECO:0000313" key="3">
    <source>
        <dbReference type="EMBL" id="TWT59022.1"/>
    </source>
</evidence>